<accession>X0ZBF8</accession>
<dbReference type="EMBL" id="BARS01056786">
    <property type="protein sequence ID" value="GAG45761.1"/>
    <property type="molecule type" value="Genomic_DNA"/>
</dbReference>
<proteinExistence type="predicted"/>
<sequence length="34" mass="3606">MNSIERIKAAVNLETLDRVPVIAQVFGHAATLAG</sequence>
<reference evidence="1" key="1">
    <citation type="journal article" date="2014" name="Front. Microbiol.">
        <title>High frequency of phylogenetically diverse reductive dehalogenase-homologous genes in deep subseafloor sedimentary metagenomes.</title>
        <authorList>
            <person name="Kawai M."/>
            <person name="Futagami T."/>
            <person name="Toyoda A."/>
            <person name="Takaki Y."/>
            <person name="Nishi S."/>
            <person name="Hori S."/>
            <person name="Arai W."/>
            <person name="Tsubouchi T."/>
            <person name="Morono Y."/>
            <person name="Uchiyama I."/>
            <person name="Ito T."/>
            <person name="Fujiyama A."/>
            <person name="Inagaki F."/>
            <person name="Takami H."/>
        </authorList>
    </citation>
    <scope>NUCLEOTIDE SEQUENCE</scope>
    <source>
        <strain evidence="1">Expedition CK06-06</strain>
    </source>
</reference>
<evidence type="ECO:0000313" key="1">
    <source>
        <dbReference type="EMBL" id="GAG45761.1"/>
    </source>
</evidence>
<dbReference type="AlphaFoldDB" id="X0ZBF8"/>
<name>X0ZBF8_9ZZZZ</name>
<organism evidence="1">
    <name type="scientific">marine sediment metagenome</name>
    <dbReference type="NCBI Taxonomy" id="412755"/>
    <lineage>
        <taxon>unclassified sequences</taxon>
        <taxon>metagenomes</taxon>
        <taxon>ecological metagenomes</taxon>
    </lineage>
</organism>
<gene>
    <name evidence="1" type="ORF">S01H1_83508</name>
</gene>
<feature type="non-terminal residue" evidence="1">
    <location>
        <position position="34"/>
    </location>
</feature>
<protein>
    <submittedName>
        <fullName evidence="1">Uncharacterized protein</fullName>
    </submittedName>
</protein>
<comment type="caution">
    <text evidence="1">The sequence shown here is derived from an EMBL/GenBank/DDBJ whole genome shotgun (WGS) entry which is preliminary data.</text>
</comment>